<comment type="subcellular location">
    <subcellularLocation>
        <location evidence="1">Cell inner membrane</location>
        <topology evidence="1">Single-pass membrane protein</topology>
    </subcellularLocation>
</comment>
<dbReference type="InterPro" id="IPR045584">
    <property type="entry name" value="Pilin-like"/>
</dbReference>
<sequence>MRQQGFTLLELMIAITLSALLGLATLNLVSQMATSQERINASTATLDRLGAAKSRLEADLTQFAPHRPVADDFGNEQPALVYSSDGVLELTRLGWPRSIVNTPLRSDLQRLEYRLVDISNDICRMGLTTEEWDQRDSIRGFCLVRRYRQHLEAERDNPWVEQVVLAPLSDMSLRFQTQDANGASSWHDVWPPDRDDRALSIRGIELTLDFDPVGPAQFFWEVPAQLHDRSED</sequence>
<dbReference type="Pfam" id="PF11612">
    <property type="entry name" value="T2SSJ"/>
    <property type="match status" value="1"/>
</dbReference>
<keyword evidence="5" id="KW-0488">Methylation</keyword>
<dbReference type="GO" id="GO:0015627">
    <property type="term" value="C:type II protein secretion system complex"/>
    <property type="evidence" value="ECO:0007669"/>
    <property type="project" value="InterPro"/>
</dbReference>
<feature type="transmembrane region" description="Helical" evidence="10">
    <location>
        <begin position="6"/>
        <end position="29"/>
    </location>
</feature>
<evidence type="ECO:0000256" key="9">
    <source>
        <dbReference type="ARBA" id="ARBA00023136"/>
    </source>
</evidence>
<evidence type="ECO:0000256" key="10">
    <source>
        <dbReference type="SAM" id="Phobius"/>
    </source>
</evidence>
<accession>A0AB38YBF1</accession>
<evidence type="ECO:0000256" key="3">
    <source>
        <dbReference type="ARBA" id="ARBA00021539"/>
    </source>
</evidence>
<dbReference type="AlphaFoldDB" id="A0AB38YBF1"/>
<evidence type="ECO:0000256" key="5">
    <source>
        <dbReference type="ARBA" id="ARBA00022481"/>
    </source>
</evidence>
<dbReference type="RefSeq" id="WP_304993930.1">
    <property type="nucleotide sequence ID" value="NZ_CP101717.1"/>
</dbReference>
<comment type="similarity">
    <text evidence="2">Belongs to the GSP J family.</text>
</comment>
<organism evidence="11">
    <name type="scientific">Salinispirillum sp. LH 10-3-1</name>
    <dbReference type="NCBI Taxonomy" id="2952525"/>
    <lineage>
        <taxon>Bacteria</taxon>
        <taxon>Pseudomonadati</taxon>
        <taxon>Pseudomonadota</taxon>
        <taxon>Gammaproteobacteria</taxon>
        <taxon>Oceanospirillales</taxon>
        <taxon>Saccharospirillaceae</taxon>
        <taxon>Salinispirillum</taxon>
    </lineage>
</organism>
<gene>
    <name evidence="11" type="ORF">NFC81_07840</name>
</gene>
<dbReference type="Pfam" id="PF07963">
    <property type="entry name" value="N_methyl"/>
    <property type="match status" value="1"/>
</dbReference>
<evidence type="ECO:0000256" key="4">
    <source>
        <dbReference type="ARBA" id="ARBA00022475"/>
    </source>
</evidence>
<dbReference type="InterPro" id="IPR051621">
    <property type="entry name" value="T2SS_protein_J"/>
</dbReference>
<dbReference type="GO" id="GO:0005886">
    <property type="term" value="C:plasma membrane"/>
    <property type="evidence" value="ECO:0007669"/>
    <property type="project" value="UniProtKB-SubCell"/>
</dbReference>
<keyword evidence="6" id="KW-0997">Cell inner membrane</keyword>
<dbReference type="PANTHER" id="PTHR39583:SF2">
    <property type="entry name" value="TYPE II SECRETION SYSTEM PROTEIN J"/>
    <property type="match status" value="1"/>
</dbReference>
<dbReference type="InterPro" id="IPR010055">
    <property type="entry name" value="T2SS_protein-GspJ"/>
</dbReference>
<proteinExistence type="inferred from homology"/>
<protein>
    <recommendedName>
        <fullName evidence="3">Type II secretion system protein J</fullName>
    </recommendedName>
</protein>
<keyword evidence="7 10" id="KW-0812">Transmembrane</keyword>
<evidence type="ECO:0000256" key="8">
    <source>
        <dbReference type="ARBA" id="ARBA00022989"/>
    </source>
</evidence>
<reference evidence="11" key="1">
    <citation type="submission" date="2022-07" db="EMBL/GenBank/DDBJ databases">
        <title>Complete genome sequence of Salinispirillum sp. LH10-3-1 capable of multiple carbohydrate inversion isolated from a soda lake.</title>
        <authorList>
            <person name="Liu J."/>
            <person name="Zhai Y."/>
            <person name="Zhang H."/>
            <person name="Yang H."/>
            <person name="Qu J."/>
            <person name="Li J."/>
        </authorList>
    </citation>
    <scope>NUCLEOTIDE SEQUENCE</scope>
    <source>
        <strain evidence="11">LH 10-3-1</strain>
    </source>
</reference>
<dbReference type="Gene3D" id="3.10.610.10">
    <property type="entry name" value="GSPII I/J protein-like"/>
    <property type="match status" value="1"/>
</dbReference>
<keyword evidence="9 10" id="KW-0472">Membrane</keyword>
<dbReference type="InterPro" id="IPR012902">
    <property type="entry name" value="N_methyl_site"/>
</dbReference>
<name>A0AB38YBF1_9GAMM</name>
<evidence type="ECO:0000256" key="1">
    <source>
        <dbReference type="ARBA" id="ARBA00004377"/>
    </source>
</evidence>
<dbReference type="PANTHER" id="PTHR39583">
    <property type="entry name" value="TYPE II SECRETION SYSTEM PROTEIN J-RELATED"/>
    <property type="match status" value="1"/>
</dbReference>
<dbReference type="SUPFAM" id="SSF54523">
    <property type="entry name" value="Pili subunits"/>
    <property type="match status" value="1"/>
</dbReference>
<evidence type="ECO:0000313" key="11">
    <source>
        <dbReference type="EMBL" id="WLD56648.1"/>
    </source>
</evidence>
<dbReference type="NCBIfam" id="TIGR02532">
    <property type="entry name" value="IV_pilin_GFxxxE"/>
    <property type="match status" value="1"/>
</dbReference>
<evidence type="ECO:0000256" key="6">
    <source>
        <dbReference type="ARBA" id="ARBA00022519"/>
    </source>
</evidence>
<keyword evidence="4" id="KW-1003">Cell membrane</keyword>
<evidence type="ECO:0000256" key="7">
    <source>
        <dbReference type="ARBA" id="ARBA00022692"/>
    </source>
</evidence>
<evidence type="ECO:0000256" key="2">
    <source>
        <dbReference type="ARBA" id="ARBA00011084"/>
    </source>
</evidence>
<dbReference type="EMBL" id="CP101717">
    <property type="protein sequence ID" value="WLD56648.1"/>
    <property type="molecule type" value="Genomic_DNA"/>
</dbReference>
<dbReference type="PROSITE" id="PS00409">
    <property type="entry name" value="PROKAR_NTER_METHYL"/>
    <property type="match status" value="1"/>
</dbReference>
<dbReference type="GO" id="GO:0015628">
    <property type="term" value="P:protein secretion by the type II secretion system"/>
    <property type="evidence" value="ECO:0007669"/>
    <property type="project" value="InterPro"/>
</dbReference>
<keyword evidence="8 10" id="KW-1133">Transmembrane helix</keyword>